<dbReference type="AlphaFoldDB" id="A0A2W4W7T8"/>
<comment type="caution">
    <text evidence="1">The sequence shown here is derived from an EMBL/GenBank/DDBJ whole genome shotgun (WGS) entry which is preliminary data.</text>
</comment>
<dbReference type="Proteomes" id="UP000249467">
    <property type="component" value="Unassembled WGS sequence"/>
</dbReference>
<evidence type="ECO:0000313" key="1">
    <source>
        <dbReference type="EMBL" id="PZO40512.1"/>
    </source>
</evidence>
<proteinExistence type="predicted"/>
<sequence>MVVPFIVQIVVSVGLVGYLSYRSGQDSVNQLATELRKQTVNQVGQFLNSYLATPVLINRINADAMKAGQISFQDLPQLEKHLYRQLQQFNNVSHILVGTERGDLRIVNRDPLPSLWMSDPLE</sequence>
<dbReference type="EMBL" id="QBML01000014">
    <property type="protein sequence ID" value="PZO40512.1"/>
    <property type="molecule type" value="Genomic_DNA"/>
</dbReference>
<protein>
    <submittedName>
        <fullName evidence="1">Uncharacterized protein</fullName>
    </submittedName>
</protein>
<name>A0A2W4W7T8_9CYAN</name>
<reference evidence="1 2" key="1">
    <citation type="submission" date="2018-04" db="EMBL/GenBank/DDBJ databases">
        <authorList>
            <person name="Go L.Y."/>
            <person name="Mitchell J.A."/>
        </authorList>
    </citation>
    <scope>NUCLEOTIDE SEQUENCE [LARGE SCALE GENOMIC DNA]</scope>
    <source>
        <strain evidence="1">ULC066bin1</strain>
    </source>
</reference>
<reference evidence="1 2" key="2">
    <citation type="submission" date="2018-06" db="EMBL/GenBank/DDBJ databases">
        <title>Metagenomic assembly of (sub)arctic Cyanobacteria and their associated microbiome from non-axenic cultures.</title>
        <authorList>
            <person name="Baurain D."/>
        </authorList>
    </citation>
    <scope>NUCLEOTIDE SEQUENCE [LARGE SCALE GENOMIC DNA]</scope>
    <source>
        <strain evidence="1">ULC066bin1</strain>
    </source>
</reference>
<evidence type="ECO:0000313" key="2">
    <source>
        <dbReference type="Proteomes" id="UP000249467"/>
    </source>
</evidence>
<gene>
    <name evidence="1" type="ORF">DCF19_11455</name>
</gene>
<accession>A0A2W4W7T8</accession>
<organism evidence="1 2">
    <name type="scientific">Pseudanabaena frigida</name>
    <dbReference type="NCBI Taxonomy" id="945775"/>
    <lineage>
        <taxon>Bacteria</taxon>
        <taxon>Bacillati</taxon>
        <taxon>Cyanobacteriota</taxon>
        <taxon>Cyanophyceae</taxon>
        <taxon>Pseudanabaenales</taxon>
        <taxon>Pseudanabaenaceae</taxon>
        <taxon>Pseudanabaena</taxon>
    </lineage>
</organism>